<dbReference type="RefSeq" id="WP_215648345.1">
    <property type="nucleotide sequence ID" value="NZ_CABUEN010000003.1"/>
</dbReference>
<feature type="binding site" evidence="10">
    <location>
        <position position="395"/>
    </location>
    <ligand>
        <name>substrate</name>
    </ligand>
</feature>
<feature type="binding site" evidence="10">
    <location>
        <position position="146"/>
    </location>
    <ligand>
        <name>substrate</name>
    </ligand>
</feature>
<keyword evidence="7 10" id="KW-0808">Transferase</keyword>
<feature type="chain" id="PRO_5023560891" description="Arginine biosynthesis bifunctional protein ArgJ alpha chain" evidence="10">
    <location>
        <begin position="1"/>
        <end position="182"/>
    </location>
</feature>
<evidence type="ECO:0000256" key="2">
    <source>
        <dbReference type="ARBA" id="ARBA00006774"/>
    </source>
</evidence>
<evidence type="ECO:0000256" key="7">
    <source>
        <dbReference type="ARBA" id="ARBA00022679"/>
    </source>
</evidence>
<evidence type="ECO:0000256" key="10">
    <source>
        <dbReference type="HAMAP-Rule" id="MF_01106"/>
    </source>
</evidence>
<dbReference type="EMBL" id="FLUP01000001">
    <property type="protein sequence ID" value="SBW05299.1"/>
    <property type="molecule type" value="Genomic_DNA"/>
</dbReference>
<evidence type="ECO:0000256" key="4">
    <source>
        <dbReference type="ARBA" id="ARBA00022490"/>
    </source>
</evidence>
<organism evidence="11">
    <name type="scientific">uncultured Desulfovibrio sp</name>
    <dbReference type="NCBI Taxonomy" id="167968"/>
    <lineage>
        <taxon>Bacteria</taxon>
        <taxon>Pseudomonadati</taxon>
        <taxon>Thermodesulfobacteriota</taxon>
        <taxon>Desulfovibrionia</taxon>
        <taxon>Desulfovibrionales</taxon>
        <taxon>Desulfovibrionaceae</taxon>
        <taxon>Desulfovibrio</taxon>
        <taxon>environmental samples</taxon>
    </lineage>
</organism>
<comment type="pathway">
    <text evidence="10">Amino-acid biosynthesis; L-arginine biosynthesis; N(2)-acetyl-L-ornithine from L-glutamate: step 1/4.</text>
</comment>
<dbReference type="EC" id="2.3.1.35" evidence="10"/>
<dbReference type="PANTHER" id="PTHR23100:SF0">
    <property type="entry name" value="ARGININE BIOSYNTHESIS BIFUNCTIONAL PROTEIN ARGJ, MITOCHONDRIAL"/>
    <property type="match status" value="1"/>
</dbReference>
<dbReference type="InterPro" id="IPR016117">
    <property type="entry name" value="ArgJ-like_dom_sf"/>
</dbReference>
<dbReference type="GO" id="GO:0004042">
    <property type="term" value="F:L-glutamate N-acetyltransferase activity"/>
    <property type="evidence" value="ECO:0007669"/>
    <property type="project" value="UniProtKB-UniRule"/>
</dbReference>
<dbReference type="InterPro" id="IPR042195">
    <property type="entry name" value="ArgJ_beta_C"/>
</dbReference>
<feature type="site" description="Involved in the stabilization of negative charge on the oxyanion by the formation of the oxyanion hole" evidence="10">
    <location>
        <position position="109"/>
    </location>
</feature>
<dbReference type="EC" id="2.3.1.1" evidence="10"/>
<proteinExistence type="inferred from homology"/>
<dbReference type="NCBIfam" id="TIGR00120">
    <property type="entry name" value="ArgJ"/>
    <property type="match status" value="1"/>
</dbReference>
<keyword evidence="5 10" id="KW-0055">Arginine biosynthesis</keyword>
<dbReference type="Gene3D" id="3.60.70.12">
    <property type="entry name" value="L-amino peptidase D-ALA esterase/amidase"/>
    <property type="match status" value="1"/>
</dbReference>
<evidence type="ECO:0000256" key="1">
    <source>
        <dbReference type="ARBA" id="ARBA00004496"/>
    </source>
</evidence>
<evidence type="ECO:0000313" key="11">
    <source>
        <dbReference type="EMBL" id="SBW05299.1"/>
    </source>
</evidence>
<keyword evidence="8 10" id="KW-0068">Autocatalytic cleavage</keyword>
<dbReference type="GO" id="GO:0006592">
    <property type="term" value="P:ornithine biosynthetic process"/>
    <property type="evidence" value="ECO:0007669"/>
    <property type="project" value="TreeGrafter"/>
</dbReference>
<feature type="binding site" evidence="10">
    <location>
        <position position="183"/>
    </location>
    <ligand>
        <name>substrate</name>
    </ligand>
</feature>
<comment type="catalytic activity">
    <reaction evidence="10">
        <text>L-glutamate + acetyl-CoA = N-acetyl-L-glutamate + CoA + H(+)</text>
        <dbReference type="Rhea" id="RHEA:24292"/>
        <dbReference type="ChEBI" id="CHEBI:15378"/>
        <dbReference type="ChEBI" id="CHEBI:29985"/>
        <dbReference type="ChEBI" id="CHEBI:44337"/>
        <dbReference type="ChEBI" id="CHEBI:57287"/>
        <dbReference type="ChEBI" id="CHEBI:57288"/>
        <dbReference type="EC" id="2.3.1.1"/>
    </reaction>
</comment>
<keyword evidence="6 10" id="KW-0028">Amino-acid biosynthesis</keyword>
<evidence type="ECO:0000256" key="3">
    <source>
        <dbReference type="ARBA" id="ARBA00011475"/>
    </source>
</evidence>
<dbReference type="FunFam" id="3.10.20.340:FF:000003">
    <property type="entry name" value="Arginine biosynthesis bifunctional protein ArgJ"/>
    <property type="match status" value="1"/>
</dbReference>
<comment type="subcellular location">
    <subcellularLocation>
        <location evidence="1 10">Cytoplasm</location>
    </subcellularLocation>
</comment>
<accession>A0A212K0R4</accession>
<keyword evidence="10" id="KW-0511">Multifunctional enzyme</keyword>
<name>A0A212K0R4_9BACT</name>
<dbReference type="GO" id="GO:0004358">
    <property type="term" value="F:L-glutamate N-acetyltransferase activity, acting on acetyl-L-ornithine as donor"/>
    <property type="evidence" value="ECO:0007669"/>
    <property type="project" value="UniProtKB-UniRule"/>
</dbReference>
<dbReference type="AlphaFoldDB" id="A0A212K0R4"/>
<feature type="binding site" evidence="10">
    <location>
        <position position="267"/>
    </location>
    <ligand>
        <name>substrate</name>
    </ligand>
</feature>
<dbReference type="FunFam" id="3.60.70.12:FF:000001">
    <property type="entry name" value="Arginine biosynthesis bifunctional protein ArgJ, chloroplastic"/>
    <property type="match status" value="1"/>
</dbReference>
<gene>
    <name evidence="10 11" type="primary">argJ</name>
    <name evidence="11" type="ORF">KM92DES2_12036</name>
</gene>
<dbReference type="NCBIfam" id="NF003802">
    <property type="entry name" value="PRK05388.1"/>
    <property type="match status" value="1"/>
</dbReference>
<comment type="subunit">
    <text evidence="3 10">Heterotetramer of two alpha and two beta chains.</text>
</comment>
<evidence type="ECO:0000256" key="9">
    <source>
        <dbReference type="ARBA" id="ARBA00023315"/>
    </source>
</evidence>
<dbReference type="GO" id="GO:0005737">
    <property type="term" value="C:cytoplasm"/>
    <property type="evidence" value="ECO:0007669"/>
    <property type="project" value="UniProtKB-SubCell"/>
</dbReference>
<dbReference type="HAMAP" id="MF_01106">
    <property type="entry name" value="ArgJ"/>
    <property type="match status" value="1"/>
</dbReference>
<comment type="similarity">
    <text evidence="2 10">Belongs to the ArgJ family.</text>
</comment>
<comment type="catalytic activity">
    <reaction evidence="10">
        <text>N(2)-acetyl-L-ornithine + L-glutamate = N-acetyl-L-glutamate + L-ornithine</text>
        <dbReference type="Rhea" id="RHEA:15349"/>
        <dbReference type="ChEBI" id="CHEBI:29985"/>
        <dbReference type="ChEBI" id="CHEBI:44337"/>
        <dbReference type="ChEBI" id="CHEBI:46911"/>
        <dbReference type="ChEBI" id="CHEBI:57805"/>
        <dbReference type="EC" id="2.3.1.35"/>
    </reaction>
</comment>
<dbReference type="PANTHER" id="PTHR23100">
    <property type="entry name" value="ARGININE BIOSYNTHESIS BIFUNCTIONAL PROTEIN ARGJ"/>
    <property type="match status" value="1"/>
</dbReference>
<comment type="function">
    <text evidence="10">Catalyzes two activities which are involved in the cyclic version of arginine biosynthesis: the synthesis of N-acetylglutamate from glutamate and acetyl-CoA as the acetyl donor, and of ornithine by transacetylation between N(2)-acetylornithine and glutamate.</text>
</comment>
<reference evidence="11" key="1">
    <citation type="submission" date="2016-04" db="EMBL/GenBank/DDBJ databases">
        <authorList>
            <person name="Evans L.H."/>
            <person name="Alamgir A."/>
            <person name="Owens N."/>
            <person name="Weber N.D."/>
            <person name="Virtaneva K."/>
            <person name="Barbian K."/>
            <person name="Babar A."/>
            <person name="Rosenke K."/>
        </authorList>
    </citation>
    <scope>NUCLEOTIDE SEQUENCE</scope>
    <source>
        <strain evidence="11">92-2</strain>
    </source>
</reference>
<dbReference type="InterPro" id="IPR002813">
    <property type="entry name" value="Arg_biosynth_ArgJ"/>
</dbReference>
<dbReference type="GO" id="GO:0006526">
    <property type="term" value="P:L-arginine biosynthetic process"/>
    <property type="evidence" value="ECO:0007669"/>
    <property type="project" value="UniProtKB-UniRule"/>
</dbReference>
<comment type="pathway">
    <text evidence="10">Amino-acid biosynthesis; L-arginine biosynthesis; L-ornithine and N-acetyl-L-glutamate from L-glutamate and N(2)-acetyl-L-ornithine (cyclic): step 1/1.</text>
</comment>
<keyword evidence="9 10" id="KW-0012">Acyltransferase</keyword>
<feature type="active site" description="Nucleophile" evidence="10">
    <location>
        <position position="183"/>
    </location>
</feature>
<evidence type="ECO:0000256" key="6">
    <source>
        <dbReference type="ARBA" id="ARBA00022605"/>
    </source>
</evidence>
<feature type="binding site" evidence="10">
    <location>
        <position position="172"/>
    </location>
    <ligand>
        <name>substrate</name>
    </ligand>
</feature>
<feature type="site" description="Involved in the stabilization of negative charge on the oxyanion by the formation of the oxyanion hole" evidence="10">
    <location>
        <position position="110"/>
    </location>
</feature>
<dbReference type="CDD" id="cd02152">
    <property type="entry name" value="OAT"/>
    <property type="match status" value="1"/>
</dbReference>
<dbReference type="SUPFAM" id="SSF56266">
    <property type="entry name" value="DmpA/ArgJ-like"/>
    <property type="match status" value="1"/>
</dbReference>
<feature type="site" description="Cleavage; by autolysis" evidence="10">
    <location>
        <begin position="182"/>
        <end position="183"/>
    </location>
</feature>
<evidence type="ECO:0000256" key="5">
    <source>
        <dbReference type="ARBA" id="ARBA00022571"/>
    </source>
</evidence>
<dbReference type="Pfam" id="PF01960">
    <property type="entry name" value="ArgJ"/>
    <property type="match status" value="1"/>
</dbReference>
<dbReference type="Gene3D" id="3.10.20.340">
    <property type="entry name" value="ArgJ beta chain, C-terminal domain"/>
    <property type="match status" value="1"/>
</dbReference>
<keyword evidence="4 10" id="KW-0963">Cytoplasm</keyword>
<feature type="binding site" evidence="10">
    <location>
        <position position="390"/>
    </location>
    <ligand>
        <name>substrate</name>
    </ligand>
</feature>
<sequence length="395" mass="41254">MQDDLPKGFRAGAAAANFKKAGRDDLGIIVSDTTAVLAGMFTQNLFKAAPVLVCQEILASRGTARAVLANSGQANACTGAEGLANCRATQAMVAGLTGLEADEILPLSTGVVGAHLKMDLWLDAVPKLVSNIGTRDAEGFTRAFMTTDAFPKFSMREVTLAGGTARLTVMAKGAGMICPNMATMLCVALTDAKVARDPWQAMFGRAVEKTFNRVSVDGDTSTNDTILGLANGASGVAAESAADLALLEEALTDILGTVSHMLVMDGEGASKVIHITVTGAASDDDARTVARSVGHSQLVKTAIYGGDANWGRIVTAVGYSGAKFDPSRVSMKLCGIERFRLGCPVNEDKEDALAELLKAKDVQVEIDLGGGSGFYNFQASDLGHEYVTLNSDYRS</sequence>
<feature type="chain" id="PRO_5023560892" description="Arginine biosynthesis bifunctional protein ArgJ beta chain" evidence="10">
    <location>
        <begin position="183"/>
        <end position="395"/>
    </location>
</feature>
<evidence type="ECO:0000256" key="8">
    <source>
        <dbReference type="ARBA" id="ARBA00022813"/>
    </source>
</evidence>
<protein>
    <recommendedName>
        <fullName evidence="10">Arginine biosynthesis bifunctional protein ArgJ</fullName>
    </recommendedName>
    <domain>
        <recommendedName>
            <fullName evidence="10">Glutamate N-acetyltransferase</fullName>
            <ecNumber evidence="10">2.3.1.35</ecNumber>
        </recommendedName>
        <alternativeName>
            <fullName evidence="10">Ornithine acetyltransferase</fullName>
            <shortName evidence="10">OATase</shortName>
        </alternativeName>
        <alternativeName>
            <fullName evidence="10">Ornithine transacetylase</fullName>
        </alternativeName>
    </domain>
    <domain>
        <recommendedName>
            <fullName evidence="10">Amino-acid acetyltransferase</fullName>
            <ecNumber evidence="10">2.3.1.1</ecNumber>
        </recommendedName>
        <alternativeName>
            <fullName evidence="10">N-acetylglutamate synthase</fullName>
            <shortName evidence="10">AGSase</shortName>
        </alternativeName>
    </domain>
    <component>
        <recommendedName>
            <fullName evidence="10">Arginine biosynthesis bifunctional protein ArgJ alpha chain</fullName>
        </recommendedName>
    </component>
    <component>
        <recommendedName>
            <fullName evidence="10">Arginine biosynthesis bifunctional protein ArgJ beta chain</fullName>
        </recommendedName>
    </component>
</protein>
<dbReference type="UniPathway" id="UPA00068">
    <property type="reaction ID" value="UER00106"/>
</dbReference>